<dbReference type="Proteomes" id="UP000284706">
    <property type="component" value="Unassembled WGS sequence"/>
</dbReference>
<comment type="caution">
    <text evidence="2">The sequence shown here is derived from an EMBL/GenBank/DDBJ whole genome shotgun (WGS) entry which is preliminary data.</text>
</comment>
<feature type="region of interest" description="Disordered" evidence="1">
    <location>
        <begin position="1"/>
        <end position="102"/>
    </location>
</feature>
<gene>
    <name evidence="2" type="ORF">CVT26_013143</name>
</gene>
<feature type="region of interest" description="Disordered" evidence="1">
    <location>
        <begin position="257"/>
        <end position="416"/>
    </location>
</feature>
<evidence type="ECO:0008006" key="4">
    <source>
        <dbReference type="Google" id="ProtNLM"/>
    </source>
</evidence>
<proteinExistence type="predicted"/>
<evidence type="ECO:0000313" key="2">
    <source>
        <dbReference type="EMBL" id="PPQ70555.1"/>
    </source>
</evidence>
<organism evidence="2 3">
    <name type="scientific">Gymnopilus dilepis</name>
    <dbReference type="NCBI Taxonomy" id="231916"/>
    <lineage>
        <taxon>Eukaryota</taxon>
        <taxon>Fungi</taxon>
        <taxon>Dikarya</taxon>
        <taxon>Basidiomycota</taxon>
        <taxon>Agaricomycotina</taxon>
        <taxon>Agaricomycetes</taxon>
        <taxon>Agaricomycetidae</taxon>
        <taxon>Agaricales</taxon>
        <taxon>Agaricineae</taxon>
        <taxon>Hymenogastraceae</taxon>
        <taxon>Gymnopilus</taxon>
    </lineage>
</organism>
<feature type="compositionally biased region" description="Low complexity" evidence="1">
    <location>
        <begin position="23"/>
        <end position="36"/>
    </location>
</feature>
<dbReference type="AlphaFoldDB" id="A0A409VWB9"/>
<sequence>MAGDPCPCLVGPRQRRGEKQHGSAASDEASSSRTSSQILARIAELRPVLPRPGPVHNPSTGLPHEHVGRHHDNKPYKHASHGMTHQHAMQSSSYPSSGPSNPALSYNEQAYDQMQLLGPTSGWAPQDPNVFDTTLPSLCGCGDACNCPGCVHHNRAAPSSSAYASCTNPSACSTCLDCTIMSLPPSAILPPDTALSIYDSEVQNSAIDDWLRQMSASIPPYSFQQELPPTGPPFHQQPPNWNVPPSGFNYESADVQSVMPFGAPPGDRGPVFQPRGHRSHPSTSDPQIDPRLFPTGRMMSESSFMQYAHQSRSRSPSTSSQSSYQGSDGHGAAPAPPYRPSGRLQGMFPNASGTRSAPQLSIRPNLQRGPNSASPASISPSPGSGTPGMRHAPYASNNPDTGSSEPDPSLAGLHIF</sequence>
<feature type="compositionally biased region" description="Polar residues" evidence="1">
    <location>
        <begin position="395"/>
        <end position="406"/>
    </location>
</feature>
<evidence type="ECO:0000313" key="3">
    <source>
        <dbReference type="Proteomes" id="UP000284706"/>
    </source>
</evidence>
<accession>A0A409VWB9</accession>
<feature type="compositionally biased region" description="Low complexity" evidence="1">
    <location>
        <begin position="369"/>
        <end position="388"/>
    </location>
</feature>
<evidence type="ECO:0000256" key="1">
    <source>
        <dbReference type="SAM" id="MobiDB-lite"/>
    </source>
</evidence>
<feature type="compositionally biased region" description="Polar residues" evidence="1">
    <location>
        <begin position="351"/>
        <end position="364"/>
    </location>
</feature>
<feature type="compositionally biased region" description="Polar residues" evidence="1">
    <location>
        <begin position="300"/>
        <end position="309"/>
    </location>
</feature>
<name>A0A409VWB9_9AGAR</name>
<dbReference type="InParanoid" id="A0A409VWB9"/>
<dbReference type="EMBL" id="NHYE01005537">
    <property type="protein sequence ID" value="PPQ70555.1"/>
    <property type="molecule type" value="Genomic_DNA"/>
</dbReference>
<feature type="compositionally biased region" description="Basic residues" evidence="1">
    <location>
        <begin position="67"/>
        <end position="80"/>
    </location>
</feature>
<keyword evidence="3" id="KW-1185">Reference proteome</keyword>
<dbReference type="OrthoDB" id="5600085at2759"/>
<feature type="compositionally biased region" description="Low complexity" evidence="1">
    <location>
        <begin position="91"/>
        <end position="102"/>
    </location>
</feature>
<dbReference type="STRING" id="231916.A0A409VWB9"/>
<protein>
    <recommendedName>
        <fullName evidence="4">Copper-fist domain-containing protein</fullName>
    </recommendedName>
</protein>
<reference evidence="2 3" key="1">
    <citation type="journal article" date="2018" name="Evol. Lett.">
        <title>Horizontal gene cluster transfer increased hallucinogenic mushroom diversity.</title>
        <authorList>
            <person name="Reynolds H.T."/>
            <person name="Vijayakumar V."/>
            <person name="Gluck-Thaler E."/>
            <person name="Korotkin H.B."/>
            <person name="Matheny P.B."/>
            <person name="Slot J.C."/>
        </authorList>
    </citation>
    <scope>NUCLEOTIDE SEQUENCE [LARGE SCALE GENOMIC DNA]</scope>
    <source>
        <strain evidence="2 3">SRW20</strain>
    </source>
</reference>
<feature type="compositionally biased region" description="Low complexity" evidence="1">
    <location>
        <begin position="313"/>
        <end position="327"/>
    </location>
</feature>